<dbReference type="AlphaFoldDB" id="A0A429XZE5"/>
<organism evidence="1 2">
    <name type="scientific">Siminovitchia acidinfaciens</name>
    <dbReference type="NCBI Taxonomy" id="2321395"/>
    <lineage>
        <taxon>Bacteria</taxon>
        <taxon>Bacillati</taxon>
        <taxon>Bacillota</taxon>
        <taxon>Bacilli</taxon>
        <taxon>Bacillales</taxon>
        <taxon>Bacillaceae</taxon>
        <taxon>Siminovitchia</taxon>
    </lineage>
</organism>
<reference evidence="1" key="1">
    <citation type="submission" date="2018-12" db="EMBL/GenBank/DDBJ databases">
        <authorList>
            <person name="Sun L."/>
            <person name="Chen Z."/>
        </authorList>
    </citation>
    <scope>NUCLEOTIDE SEQUENCE [LARGE SCALE GENOMIC DNA]</scope>
    <source>
        <strain evidence="1">3-2-2</strain>
    </source>
</reference>
<evidence type="ECO:0000313" key="1">
    <source>
        <dbReference type="EMBL" id="RST74158.1"/>
    </source>
</evidence>
<gene>
    <name evidence="1" type="ORF">D4T97_010785</name>
</gene>
<proteinExistence type="predicted"/>
<name>A0A429XZE5_9BACI</name>
<comment type="caution">
    <text evidence="1">The sequence shown here is derived from an EMBL/GenBank/DDBJ whole genome shotgun (WGS) entry which is preliminary data.</text>
</comment>
<accession>A0A429XZE5</accession>
<protein>
    <submittedName>
        <fullName evidence="1">Uncharacterized protein</fullName>
    </submittedName>
</protein>
<dbReference type="Proteomes" id="UP000287156">
    <property type="component" value="Unassembled WGS sequence"/>
</dbReference>
<sequence>MTKSWLRQTFFPEVMRDDKVLELVGRLVFIGDGMGDMRGELGHHTNRIWLINCETRNVWTPANYCRHTSIEFP</sequence>
<dbReference type="EMBL" id="QYTV02000004">
    <property type="protein sequence ID" value="RST74158.1"/>
    <property type="molecule type" value="Genomic_DNA"/>
</dbReference>
<keyword evidence="2" id="KW-1185">Reference proteome</keyword>
<evidence type="ECO:0000313" key="2">
    <source>
        <dbReference type="Proteomes" id="UP000287156"/>
    </source>
</evidence>